<keyword evidence="5 13" id="KW-0808">Transferase</keyword>
<protein>
    <recommendedName>
        <fullName evidence="12">Mannosyltransferase</fullName>
        <ecNumber evidence="12">2.4.1.-</ecNumber>
    </recommendedName>
</protein>
<comment type="pathway">
    <text evidence="2">Protein modification; protein glycosylation.</text>
</comment>
<comment type="function">
    <text evidence="10">Mannosyltransferase that operates in the biosynthetic pathway of dolichol-linked oligosaccharides, the glycan precursors employed in protein asparagine (N)-glycosylation. The assembly of dolichol-linked oligosaccharides begins on the cytosolic side of the endoplasmic reticulum membrane and finishes in its lumen. The sequential addition of sugars to dolichol pyrophosphate produces dolichol-linked oligosaccharides containing fourteen sugars, including two GlcNAcs, nine mannoses and three glucoses. Once assembled, the oligosaccharide is transferred from the lipid to nascent proteins by oligosaccharyltransferases. In the lumen of the endoplasmic reticulum, adds the eighth mannose residue in an alpha-1,6 linkage onto Man(7)GlcNAc(2)-PP-dolichol to produce Man(8)GlcNAc(2)-PP-dolichol.</text>
</comment>
<feature type="transmembrane region" description="Helical" evidence="12">
    <location>
        <begin position="359"/>
        <end position="378"/>
    </location>
</feature>
<evidence type="ECO:0000256" key="2">
    <source>
        <dbReference type="ARBA" id="ARBA00004922"/>
    </source>
</evidence>
<organism evidence="13 14">
    <name type="scientific">Malassezia yamatoensis</name>
    <dbReference type="NCBI Taxonomy" id="253288"/>
    <lineage>
        <taxon>Eukaryota</taxon>
        <taxon>Fungi</taxon>
        <taxon>Dikarya</taxon>
        <taxon>Basidiomycota</taxon>
        <taxon>Ustilaginomycotina</taxon>
        <taxon>Malasseziomycetes</taxon>
        <taxon>Malasseziales</taxon>
        <taxon>Malasseziaceae</taxon>
        <taxon>Malassezia</taxon>
    </lineage>
</organism>
<name>A0AAJ5YTG4_9BASI</name>
<dbReference type="InterPro" id="IPR005599">
    <property type="entry name" value="GPI_mannosylTrfase"/>
</dbReference>
<dbReference type="EC" id="2.4.1.-" evidence="12"/>
<comment type="similarity">
    <text evidence="3 12">Belongs to the glycosyltransferase 22 family.</text>
</comment>
<dbReference type="GO" id="GO:0052917">
    <property type="term" value="F:dol-P-Man:Man(7)GlcNAc(2)-PP-Dol alpha-1,6-mannosyltransferase activity"/>
    <property type="evidence" value="ECO:0007669"/>
    <property type="project" value="UniProtKB-EC"/>
</dbReference>
<evidence type="ECO:0000256" key="5">
    <source>
        <dbReference type="ARBA" id="ARBA00022679"/>
    </source>
</evidence>
<gene>
    <name evidence="13" type="primary">ECM39</name>
    <name evidence="13" type="ORF">MYAM1_001194</name>
</gene>
<keyword evidence="9 12" id="KW-0472">Membrane</keyword>
<evidence type="ECO:0000256" key="1">
    <source>
        <dbReference type="ARBA" id="ARBA00004477"/>
    </source>
</evidence>
<proteinExistence type="inferred from homology"/>
<keyword evidence="6 12" id="KW-0812">Transmembrane</keyword>
<comment type="subcellular location">
    <subcellularLocation>
        <location evidence="1 12">Endoplasmic reticulum membrane</location>
        <topology evidence="1 12">Multi-pass membrane protein</topology>
    </subcellularLocation>
</comment>
<keyword evidence="7 12" id="KW-0256">Endoplasmic reticulum</keyword>
<reference evidence="13 14" key="1">
    <citation type="submission" date="2023-03" db="EMBL/GenBank/DDBJ databases">
        <title>Mating type loci evolution in Malassezia.</title>
        <authorList>
            <person name="Coelho M.A."/>
        </authorList>
    </citation>
    <scope>NUCLEOTIDE SEQUENCE [LARGE SCALE GENOMIC DNA]</scope>
    <source>
        <strain evidence="13 14">CBS 9725</strain>
    </source>
</reference>
<feature type="transmembrane region" description="Helical" evidence="12">
    <location>
        <begin position="206"/>
        <end position="229"/>
    </location>
</feature>
<evidence type="ECO:0000256" key="9">
    <source>
        <dbReference type="ARBA" id="ARBA00023136"/>
    </source>
</evidence>
<evidence type="ECO:0000256" key="10">
    <source>
        <dbReference type="ARBA" id="ARBA00044721"/>
    </source>
</evidence>
<sequence>MHETWGFLGLGGGLIIPIALAPFTKVEESFTLQAVHDLLTYGVRNGLAEYDHIHFPGAVPRSFLGPIVIASLSSPVLWFKRLASETNSVQAQFIVRLALAFASWLALIQFAKSVLRAQAARTFFYWICASQYHLVFWSTRTTPNSVAFPIVVLAAALLFSDTLRQVKAGLAMMIVVACTLRLEVLGIAAPACLYAWRLRHIPLTSILGLGVVSTFFGALLTLSIDTFFWSGVDREQLPSLGQIVWPELNAVQFNVLQGHSAEWGTDPWYSYWFIQLPRLLAPTLPLLLVGLVQRSSIGFPRSALLLMCIFHTSLLSMLAHKEWRFLQYTLPLWNAISAQGAVTLSRSAQRLIYRGWAKLLPWFFVALNLAFAIVSIYASMYNYPGGRALQIFHQKVSDQGHVKVHLDTLATMTGVSRFQSTHLTRPPTSLVSSSMPFWMYDKTENLDTDADWGSFTHLISEYKDCRVPGHSDHPWTRLRDAQDCEGLA</sequence>
<dbReference type="GO" id="GO:0005789">
    <property type="term" value="C:endoplasmic reticulum membrane"/>
    <property type="evidence" value="ECO:0007669"/>
    <property type="project" value="UniProtKB-SubCell"/>
</dbReference>
<dbReference type="Proteomes" id="UP001219567">
    <property type="component" value="Chromosome 1"/>
</dbReference>
<dbReference type="EMBL" id="CP119943">
    <property type="protein sequence ID" value="WFC98466.1"/>
    <property type="molecule type" value="Genomic_DNA"/>
</dbReference>
<dbReference type="GO" id="GO:0006487">
    <property type="term" value="P:protein N-linked glycosylation"/>
    <property type="evidence" value="ECO:0007669"/>
    <property type="project" value="TreeGrafter"/>
</dbReference>
<dbReference type="PANTHER" id="PTHR22760">
    <property type="entry name" value="GLYCOSYLTRANSFERASE"/>
    <property type="match status" value="1"/>
</dbReference>
<evidence type="ECO:0000256" key="6">
    <source>
        <dbReference type="ARBA" id="ARBA00022692"/>
    </source>
</evidence>
<dbReference type="PANTHER" id="PTHR22760:SF1">
    <property type="entry name" value="DOL-P-MAN:MAN(7)GLCNAC(2)-PP-DOL ALPHA-1,6-MANNOSYLTRANSFERASE"/>
    <property type="match status" value="1"/>
</dbReference>
<comment type="catalytic activity">
    <reaction evidence="11">
        <text>an alpha-D-Man-(1-&gt;2)-alpha-D-Man-(1-&gt;2)-alpha-D-Man-(1-&gt;3)-[alpha-D-Man-(1-&gt;2)-alpha-D-Man-(1-&gt;3)-alpha-D-Man-(1-&gt;6)]-beta-D-Man-(1-&gt;4)-beta-D-GlcNAc-(1-&gt;4)-alpha-D-GlcNAc-diphospho-di-trans,poly-cis-dolichol + a di-trans,poly-cis-dolichyl beta-D-mannosyl phosphate = an alpha-D-Man-(1-&gt;2)-alpha-D-Man-(1-&gt;2)-alpha-D-Man-(1-&gt;3)-[alpha-D-Man-(1-&gt;2)-alpha-D-Man-(1-&gt;3)-[alpha-D-Man-(1-&gt;6)]-alpha-D-Man-(1-&gt;6)]-beta-D-Man-(1-&gt;4)-beta-D-GlcNAc-(1-&gt;4)-alpha-D-GlcNAc-diphospho-di-trans,poly-cis-dolichol + a di-trans,poly-cis-dolichyl phosphate + H(+)</text>
        <dbReference type="Rhea" id="RHEA:29535"/>
        <dbReference type="Rhea" id="RHEA-COMP:19498"/>
        <dbReference type="Rhea" id="RHEA-COMP:19501"/>
        <dbReference type="Rhea" id="RHEA-COMP:19518"/>
        <dbReference type="Rhea" id="RHEA-COMP:19519"/>
        <dbReference type="ChEBI" id="CHEBI:15378"/>
        <dbReference type="ChEBI" id="CHEBI:57683"/>
        <dbReference type="ChEBI" id="CHEBI:58211"/>
        <dbReference type="ChEBI" id="CHEBI:132517"/>
        <dbReference type="ChEBI" id="CHEBI:132519"/>
        <dbReference type="EC" id="2.4.1.260"/>
    </reaction>
    <physiologicalReaction direction="left-to-right" evidence="11">
        <dbReference type="Rhea" id="RHEA:29536"/>
    </physiologicalReaction>
</comment>
<evidence type="ECO:0000313" key="13">
    <source>
        <dbReference type="EMBL" id="WFC98466.1"/>
    </source>
</evidence>
<evidence type="ECO:0000256" key="11">
    <source>
        <dbReference type="ARBA" id="ARBA00048899"/>
    </source>
</evidence>
<evidence type="ECO:0000256" key="4">
    <source>
        <dbReference type="ARBA" id="ARBA00022676"/>
    </source>
</evidence>
<evidence type="ECO:0000256" key="3">
    <source>
        <dbReference type="ARBA" id="ARBA00007063"/>
    </source>
</evidence>
<evidence type="ECO:0000256" key="12">
    <source>
        <dbReference type="RuleBase" id="RU363075"/>
    </source>
</evidence>
<evidence type="ECO:0000256" key="7">
    <source>
        <dbReference type="ARBA" id="ARBA00022824"/>
    </source>
</evidence>
<feature type="transmembrane region" description="Helical" evidence="12">
    <location>
        <begin position="169"/>
        <end position="194"/>
    </location>
</feature>
<feature type="transmembrane region" description="Helical" evidence="12">
    <location>
        <begin position="303"/>
        <end position="320"/>
    </location>
</feature>
<feature type="transmembrane region" description="Helical" evidence="12">
    <location>
        <begin position="93"/>
        <end position="111"/>
    </location>
</feature>
<accession>A0AAJ5YTG4</accession>
<keyword evidence="14" id="KW-1185">Reference proteome</keyword>
<feature type="transmembrane region" description="Helical" evidence="12">
    <location>
        <begin position="7"/>
        <end position="24"/>
    </location>
</feature>
<dbReference type="Pfam" id="PF03901">
    <property type="entry name" value="Glyco_transf_22"/>
    <property type="match status" value="1"/>
</dbReference>
<evidence type="ECO:0000256" key="8">
    <source>
        <dbReference type="ARBA" id="ARBA00022989"/>
    </source>
</evidence>
<keyword evidence="8 12" id="KW-1133">Transmembrane helix</keyword>
<feature type="transmembrane region" description="Helical" evidence="12">
    <location>
        <begin position="146"/>
        <end position="163"/>
    </location>
</feature>
<dbReference type="AlphaFoldDB" id="A0AAJ5YTG4"/>
<evidence type="ECO:0000313" key="14">
    <source>
        <dbReference type="Proteomes" id="UP001219567"/>
    </source>
</evidence>
<keyword evidence="4 12" id="KW-0328">Glycosyltransferase</keyword>